<dbReference type="InterPro" id="IPR001940">
    <property type="entry name" value="Peptidase_S1C"/>
</dbReference>
<evidence type="ECO:0000259" key="5">
    <source>
        <dbReference type="Pfam" id="PF13180"/>
    </source>
</evidence>
<dbReference type="Gene3D" id="2.40.10.10">
    <property type="entry name" value="Trypsin-like serine proteases"/>
    <property type="match status" value="2"/>
</dbReference>
<proteinExistence type="inferred from homology"/>
<keyword evidence="2" id="KW-0645">Protease</keyword>
<sequence>MTKSFKRLTIALLIIGPIFLSGIAGFIGAYFGQHLYSKATVSEESILNNNISLKNTKNTSGEALSYSEIADFATNSVVEITTETVTGGLRMRQYISEGAGSGVILSKDGYIVTNNHVISDANKITVTTTNGKNYAATLIGTDAKTDLAVLKIKATDLQPVQYADSSKLAVGESVIAIGNPLGELGGTVTEGIISALNRDIVIDGETMNLLQTSAAINPGNSGGGLFNQYGKLIGIVNAKSSGSDIEGLGFAIPANTVKKVAEDLIAHGYVQGRVDTGLSLIDVSNERTAMLYKIQRLGLYVLQATDDARQFQPGDFIESVEGTEVSTLAEFNKIIDQHKVGDTISIIVSRGRNKLEINLTLKQFTH</sequence>
<keyword evidence="4" id="KW-0472">Membrane</keyword>
<organism evidence="6 7">
    <name type="scientific">Irregularibacter muris</name>
    <dbReference type="NCBI Taxonomy" id="1796619"/>
    <lineage>
        <taxon>Bacteria</taxon>
        <taxon>Bacillati</taxon>
        <taxon>Bacillota</taxon>
        <taxon>Clostridia</taxon>
        <taxon>Eubacteriales</taxon>
        <taxon>Eubacteriaceae</taxon>
        <taxon>Irregularibacter</taxon>
    </lineage>
</organism>
<dbReference type="RefSeq" id="WP_257529814.1">
    <property type="nucleotide sequence ID" value="NZ_JANKAS010000003.1"/>
</dbReference>
<evidence type="ECO:0000313" key="7">
    <source>
        <dbReference type="Proteomes" id="UP001205748"/>
    </source>
</evidence>
<dbReference type="PANTHER" id="PTHR43343">
    <property type="entry name" value="PEPTIDASE S12"/>
    <property type="match status" value="1"/>
</dbReference>
<feature type="transmembrane region" description="Helical" evidence="4">
    <location>
        <begin position="12"/>
        <end position="32"/>
    </location>
</feature>
<evidence type="ECO:0000256" key="3">
    <source>
        <dbReference type="ARBA" id="ARBA00022801"/>
    </source>
</evidence>
<name>A0AAE3HGU3_9FIRM</name>
<dbReference type="PRINTS" id="PR00834">
    <property type="entry name" value="PROTEASES2C"/>
</dbReference>
<dbReference type="InterPro" id="IPR001478">
    <property type="entry name" value="PDZ"/>
</dbReference>
<dbReference type="InterPro" id="IPR051201">
    <property type="entry name" value="Chloro_Bact_Ser_Proteases"/>
</dbReference>
<evidence type="ECO:0000256" key="1">
    <source>
        <dbReference type="ARBA" id="ARBA00010541"/>
    </source>
</evidence>
<keyword evidence="7" id="KW-1185">Reference proteome</keyword>
<comment type="caution">
    <text evidence="6">The sequence shown here is derived from an EMBL/GenBank/DDBJ whole genome shotgun (WGS) entry which is preliminary data.</text>
</comment>
<evidence type="ECO:0000256" key="2">
    <source>
        <dbReference type="ARBA" id="ARBA00022670"/>
    </source>
</evidence>
<comment type="similarity">
    <text evidence="1">Belongs to the peptidase S1C family.</text>
</comment>
<dbReference type="GO" id="GO:0006508">
    <property type="term" value="P:proteolysis"/>
    <property type="evidence" value="ECO:0007669"/>
    <property type="project" value="UniProtKB-KW"/>
</dbReference>
<dbReference type="SUPFAM" id="SSF50494">
    <property type="entry name" value="Trypsin-like serine proteases"/>
    <property type="match status" value="1"/>
</dbReference>
<keyword evidence="4" id="KW-0812">Transmembrane</keyword>
<dbReference type="AlphaFoldDB" id="A0AAE3HGU3"/>
<dbReference type="PANTHER" id="PTHR43343:SF3">
    <property type="entry name" value="PROTEASE DO-LIKE 8, CHLOROPLASTIC"/>
    <property type="match status" value="1"/>
</dbReference>
<dbReference type="Gene3D" id="2.30.42.10">
    <property type="match status" value="1"/>
</dbReference>
<dbReference type="InterPro" id="IPR036034">
    <property type="entry name" value="PDZ_sf"/>
</dbReference>
<dbReference type="InterPro" id="IPR009003">
    <property type="entry name" value="Peptidase_S1_PA"/>
</dbReference>
<keyword evidence="4" id="KW-1133">Transmembrane helix</keyword>
<evidence type="ECO:0000313" key="6">
    <source>
        <dbReference type="EMBL" id="MCR1898343.1"/>
    </source>
</evidence>
<dbReference type="SUPFAM" id="SSF50156">
    <property type="entry name" value="PDZ domain-like"/>
    <property type="match status" value="1"/>
</dbReference>
<dbReference type="EMBL" id="JANKAS010000003">
    <property type="protein sequence ID" value="MCR1898343.1"/>
    <property type="molecule type" value="Genomic_DNA"/>
</dbReference>
<reference evidence="6" key="1">
    <citation type="submission" date="2022-07" db="EMBL/GenBank/DDBJ databases">
        <title>Enhanced cultured diversity of the mouse gut microbiota enables custom-made synthetic communities.</title>
        <authorList>
            <person name="Afrizal A."/>
        </authorList>
    </citation>
    <scope>NUCLEOTIDE SEQUENCE</scope>
    <source>
        <strain evidence="6">DSM 28593</strain>
    </source>
</reference>
<keyword evidence="3" id="KW-0378">Hydrolase</keyword>
<dbReference type="GO" id="GO:0004252">
    <property type="term" value="F:serine-type endopeptidase activity"/>
    <property type="evidence" value="ECO:0007669"/>
    <property type="project" value="InterPro"/>
</dbReference>
<accession>A0AAE3HGU3</accession>
<evidence type="ECO:0000256" key="4">
    <source>
        <dbReference type="SAM" id="Phobius"/>
    </source>
</evidence>
<protein>
    <submittedName>
        <fullName evidence="6">Trypsin-like peptidase domain-containing protein</fullName>
    </submittedName>
</protein>
<dbReference type="Pfam" id="PF13365">
    <property type="entry name" value="Trypsin_2"/>
    <property type="match status" value="1"/>
</dbReference>
<feature type="domain" description="PDZ" evidence="5">
    <location>
        <begin position="298"/>
        <end position="361"/>
    </location>
</feature>
<dbReference type="Pfam" id="PF13180">
    <property type="entry name" value="PDZ_2"/>
    <property type="match status" value="1"/>
</dbReference>
<dbReference type="Proteomes" id="UP001205748">
    <property type="component" value="Unassembled WGS sequence"/>
</dbReference>
<dbReference type="InterPro" id="IPR043504">
    <property type="entry name" value="Peptidase_S1_PA_chymotrypsin"/>
</dbReference>
<gene>
    <name evidence="6" type="ORF">NSA47_04985</name>
</gene>